<comment type="caution">
    <text evidence="3">The sequence shown here is derived from an EMBL/GenBank/DDBJ whole genome shotgun (WGS) entry which is preliminary data.</text>
</comment>
<protein>
    <submittedName>
        <fullName evidence="3">Uncharacterized protein</fullName>
    </submittedName>
</protein>
<evidence type="ECO:0000313" key="4">
    <source>
        <dbReference type="Proteomes" id="UP000235388"/>
    </source>
</evidence>
<gene>
    <name evidence="2" type="ORF">PCANC_13239</name>
    <name evidence="1" type="ORF">PCANC_19880</name>
    <name evidence="3" type="ORF">PCASD_04255</name>
</gene>
<reference evidence="4 5" key="1">
    <citation type="submission" date="2017-11" db="EMBL/GenBank/DDBJ databases">
        <title>De novo assembly and phasing of dikaryotic genomes from two isolates of Puccinia coronata f. sp. avenae, the causal agent of oat crown rust.</title>
        <authorList>
            <person name="Miller M.E."/>
            <person name="Zhang Y."/>
            <person name="Omidvar V."/>
            <person name="Sperschneider J."/>
            <person name="Schwessinger B."/>
            <person name="Raley C."/>
            <person name="Palmer J.M."/>
            <person name="Garnica D."/>
            <person name="Upadhyaya N."/>
            <person name="Rathjen J."/>
            <person name="Taylor J.M."/>
            <person name="Park R.F."/>
            <person name="Dodds P.N."/>
            <person name="Hirsch C.D."/>
            <person name="Kianian S.F."/>
            <person name="Figueroa M."/>
        </authorList>
    </citation>
    <scope>NUCLEOTIDE SEQUENCE [LARGE SCALE GENOMIC DNA]</scope>
    <source>
        <strain evidence="1">12NC29</strain>
        <strain evidence="3">12SD80</strain>
    </source>
</reference>
<dbReference type="Proteomes" id="UP000235392">
    <property type="component" value="Unassembled WGS sequence"/>
</dbReference>
<evidence type="ECO:0000313" key="5">
    <source>
        <dbReference type="Proteomes" id="UP000235392"/>
    </source>
</evidence>
<evidence type="ECO:0000313" key="2">
    <source>
        <dbReference type="EMBL" id="PLW43565.1"/>
    </source>
</evidence>
<accession>A0A2N5VER5</accession>
<dbReference type="Proteomes" id="UP000235388">
    <property type="component" value="Unassembled WGS sequence"/>
</dbReference>
<keyword evidence="4" id="KW-1185">Reference proteome</keyword>
<sequence>MSEVDFSGEIERNPSLSQLDKWLSDAFQSPKPHDPGQEQSILSLAPSATLSVEPAKQSAVQEESPKIEERQINVEYVLFIASPKEKPSNSCLAKRKAPPEVEYMKFVSDAVSLGLYGGNRTQGYGGQLNEFQGKEQQEDVR</sequence>
<dbReference type="EMBL" id="PGCJ01000242">
    <property type="protein sequence ID" value="PLW36273.1"/>
    <property type="molecule type" value="Genomic_DNA"/>
</dbReference>
<dbReference type="AlphaFoldDB" id="A0A2N5VER5"/>
<name>A0A2N5VER5_9BASI</name>
<proteinExistence type="predicted"/>
<evidence type="ECO:0000313" key="3">
    <source>
        <dbReference type="EMBL" id="PLW48470.1"/>
    </source>
</evidence>
<dbReference type="EMBL" id="PGCJ01000146">
    <property type="protein sequence ID" value="PLW43565.1"/>
    <property type="molecule type" value="Genomic_DNA"/>
</dbReference>
<dbReference type="EMBL" id="PGCI01000023">
    <property type="protein sequence ID" value="PLW48470.1"/>
    <property type="molecule type" value="Genomic_DNA"/>
</dbReference>
<evidence type="ECO:0000313" key="1">
    <source>
        <dbReference type="EMBL" id="PLW36273.1"/>
    </source>
</evidence>
<organism evidence="3 5">
    <name type="scientific">Puccinia coronata f. sp. avenae</name>
    <dbReference type="NCBI Taxonomy" id="200324"/>
    <lineage>
        <taxon>Eukaryota</taxon>
        <taxon>Fungi</taxon>
        <taxon>Dikarya</taxon>
        <taxon>Basidiomycota</taxon>
        <taxon>Pucciniomycotina</taxon>
        <taxon>Pucciniomycetes</taxon>
        <taxon>Pucciniales</taxon>
        <taxon>Pucciniaceae</taxon>
        <taxon>Puccinia</taxon>
    </lineage>
</organism>